<dbReference type="PANTHER" id="PTHR39087">
    <property type="entry name" value="UPF0104 MEMBRANE PROTEIN MJ1595"/>
    <property type="match status" value="1"/>
</dbReference>
<feature type="transmembrane region" description="Helical" evidence="8">
    <location>
        <begin position="21"/>
        <end position="41"/>
    </location>
</feature>
<feature type="coiled-coil region" evidence="7">
    <location>
        <begin position="339"/>
        <end position="366"/>
    </location>
</feature>
<evidence type="ECO:0000313" key="9">
    <source>
        <dbReference type="EMBL" id="MBP2200881.1"/>
    </source>
</evidence>
<keyword evidence="7" id="KW-0175">Coiled coil</keyword>
<feature type="transmembrane region" description="Helical" evidence="8">
    <location>
        <begin position="164"/>
        <end position="188"/>
    </location>
</feature>
<dbReference type="NCBIfam" id="TIGR00374">
    <property type="entry name" value="flippase-like domain"/>
    <property type="match status" value="1"/>
</dbReference>
<comment type="caution">
    <text evidence="9">The sequence shown here is derived from an EMBL/GenBank/DDBJ whole genome shotgun (WGS) entry which is preliminary data.</text>
</comment>
<dbReference type="PANTHER" id="PTHR39087:SF2">
    <property type="entry name" value="UPF0104 MEMBRANE PROTEIN MJ1595"/>
    <property type="match status" value="1"/>
</dbReference>
<dbReference type="Proteomes" id="UP000740329">
    <property type="component" value="Unassembled WGS sequence"/>
</dbReference>
<comment type="similarity">
    <text evidence="2">Belongs to the UPF0104 family.</text>
</comment>
<feature type="transmembrane region" description="Helical" evidence="8">
    <location>
        <begin position="53"/>
        <end position="72"/>
    </location>
</feature>
<evidence type="ECO:0000256" key="3">
    <source>
        <dbReference type="ARBA" id="ARBA00022475"/>
    </source>
</evidence>
<keyword evidence="3" id="KW-1003">Cell membrane</keyword>
<keyword evidence="4 8" id="KW-0812">Transmembrane</keyword>
<dbReference type="GO" id="GO:0005886">
    <property type="term" value="C:plasma membrane"/>
    <property type="evidence" value="ECO:0007669"/>
    <property type="project" value="UniProtKB-SubCell"/>
</dbReference>
<protein>
    <submittedName>
        <fullName evidence="9">Uncharacterized protein (TIRG00374 family)</fullName>
    </submittedName>
</protein>
<dbReference type="InterPro" id="IPR022791">
    <property type="entry name" value="L-PG_synthase/AglD"/>
</dbReference>
<dbReference type="Pfam" id="PF03706">
    <property type="entry name" value="LPG_synthase_TM"/>
    <property type="match status" value="1"/>
</dbReference>
<evidence type="ECO:0000256" key="2">
    <source>
        <dbReference type="ARBA" id="ARBA00011061"/>
    </source>
</evidence>
<keyword evidence="6 8" id="KW-0472">Membrane</keyword>
<accession>A0A8J7UU18</accession>
<evidence type="ECO:0000256" key="8">
    <source>
        <dbReference type="SAM" id="Phobius"/>
    </source>
</evidence>
<sequence length="368" mass="42039">MNSKGSESRSKSLNVRKWVKNIIFYGLGFAIMAYIFNWIGLEDIYQVLLKTNFQIFGLSIIVYALAIVMLILRWQYLLKLKGYSAKYLDLLNLVLMGQFINNITPSMKGGGEPFRAYYLSKLGNIPYHISFSTVMIERLLDSVVFLTLSFIIILYFIVNGLSEQYTLMFIMAWIIVMTLTGTILYVAMHKQLAYKIVKFGAKIFRKFSKKRVSDSRLCEGVDEFQKTLLFFKTKKKGIAIATFYSFMWWSLDIFKIYIFFIAIGSIAPLFAVSSTYLVSLLVGIVPALPGGLGTSDTVMIAMYVFFKIAPSSAATITLLDRVVSYVLVSIFGAISFHLIKTKSHKLKELRNNQKEREEELNTEEELNN</sequence>
<evidence type="ECO:0000313" key="10">
    <source>
        <dbReference type="Proteomes" id="UP000740329"/>
    </source>
</evidence>
<name>A0A8J7UU18_METVO</name>
<evidence type="ECO:0000256" key="1">
    <source>
        <dbReference type="ARBA" id="ARBA00004651"/>
    </source>
</evidence>
<evidence type="ECO:0000256" key="4">
    <source>
        <dbReference type="ARBA" id="ARBA00022692"/>
    </source>
</evidence>
<feature type="transmembrane region" description="Helical" evidence="8">
    <location>
        <begin position="266"/>
        <end position="285"/>
    </location>
</feature>
<evidence type="ECO:0000256" key="6">
    <source>
        <dbReference type="ARBA" id="ARBA00023136"/>
    </source>
</evidence>
<comment type="subcellular location">
    <subcellularLocation>
        <location evidence="1">Cell membrane</location>
        <topology evidence="1">Multi-pass membrane protein</topology>
    </subcellularLocation>
</comment>
<dbReference type="EMBL" id="JAGGMV010000001">
    <property type="protein sequence ID" value="MBP2200881.1"/>
    <property type="molecule type" value="Genomic_DNA"/>
</dbReference>
<feature type="transmembrane region" description="Helical" evidence="8">
    <location>
        <begin position="139"/>
        <end position="158"/>
    </location>
</feature>
<proteinExistence type="inferred from homology"/>
<feature type="transmembrane region" description="Helical" evidence="8">
    <location>
        <begin position="238"/>
        <end position="260"/>
    </location>
</feature>
<evidence type="ECO:0000256" key="7">
    <source>
        <dbReference type="SAM" id="Coils"/>
    </source>
</evidence>
<keyword evidence="5 8" id="KW-1133">Transmembrane helix</keyword>
<dbReference type="OrthoDB" id="15513at2157"/>
<dbReference type="RefSeq" id="WP_209590264.1">
    <property type="nucleotide sequence ID" value="NZ_JAGGMU010000001.1"/>
</dbReference>
<reference evidence="9" key="1">
    <citation type="submission" date="2021-03" db="EMBL/GenBank/DDBJ databases">
        <title>Genomic Encyclopedia of Type Strains, Phase IV (KMG-V): Genome sequencing to study the core and pangenomes of soil and plant-associated prokaryotes.</title>
        <authorList>
            <person name="Whitman W."/>
        </authorList>
    </citation>
    <scope>NUCLEOTIDE SEQUENCE</scope>
    <source>
        <strain evidence="9">C4</strain>
    </source>
</reference>
<gene>
    <name evidence="9" type="ORF">J3E07_000279</name>
</gene>
<dbReference type="AlphaFoldDB" id="A0A8J7UU18"/>
<evidence type="ECO:0000256" key="5">
    <source>
        <dbReference type="ARBA" id="ARBA00022989"/>
    </source>
</evidence>
<organism evidence="9 10">
    <name type="scientific">Methanococcus voltae</name>
    <dbReference type="NCBI Taxonomy" id="2188"/>
    <lineage>
        <taxon>Archaea</taxon>
        <taxon>Methanobacteriati</taxon>
        <taxon>Methanobacteriota</taxon>
        <taxon>Methanomada group</taxon>
        <taxon>Methanococci</taxon>
        <taxon>Methanococcales</taxon>
        <taxon>Methanococcaceae</taxon>
        <taxon>Methanococcus</taxon>
    </lineage>
</organism>
<feature type="transmembrane region" description="Helical" evidence="8">
    <location>
        <begin position="322"/>
        <end position="339"/>
    </location>
</feature>